<keyword evidence="1" id="KW-0472">Membrane</keyword>
<gene>
    <name evidence="2" type="ORF">DT23_14005</name>
</gene>
<dbReference type="EMBL" id="AUNB01000021">
    <property type="protein sequence ID" value="KEO60222.1"/>
    <property type="molecule type" value="Genomic_DNA"/>
</dbReference>
<name>A0A074KFA5_9RHOB</name>
<dbReference type="Proteomes" id="UP000027471">
    <property type="component" value="Unassembled WGS sequence"/>
</dbReference>
<dbReference type="PANTHER" id="PTHR34980:SF2">
    <property type="entry name" value="INNER MEMBRANE PROTEIN YHAH-RELATED"/>
    <property type="match status" value="1"/>
</dbReference>
<keyword evidence="1" id="KW-1133">Transmembrane helix</keyword>
<organism evidence="2 3">
    <name type="scientific">Thioclava indica</name>
    <dbReference type="NCBI Taxonomy" id="1353528"/>
    <lineage>
        <taxon>Bacteria</taxon>
        <taxon>Pseudomonadati</taxon>
        <taxon>Pseudomonadota</taxon>
        <taxon>Alphaproteobacteria</taxon>
        <taxon>Rhodobacterales</taxon>
        <taxon>Paracoccaceae</taxon>
        <taxon>Thioclava</taxon>
    </lineage>
</organism>
<dbReference type="GO" id="GO:0005886">
    <property type="term" value="C:plasma membrane"/>
    <property type="evidence" value="ECO:0007669"/>
    <property type="project" value="TreeGrafter"/>
</dbReference>
<keyword evidence="3" id="KW-1185">Reference proteome</keyword>
<evidence type="ECO:0008006" key="4">
    <source>
        <dbReference type="Google" id="ProtNLM"/>
    </source>
</evidence>
<feature type="transmembrane region" description="Helical" evidence="1">
    <location>
        <begin position="100"/>
        <end position="121"/>
    </location>
</feature>
<dbReference type="PANTHER" id="PTHR34980">
    <property type="entry name" value="INNER MEMBRANE PROTEIN-RELATED-RELATED"/>
    <property type="match status" value="1"/>
</dbReference>
<dbReference type="eggNOG" id="COG3152">
    <property type="taxonomic scope" value="Bacteria"/>
</dbReference>
<dbReference type="InterPro" id="IPR008523">
    <property type="entry name" value="DUF805"/>
</dbReference>
<reference evidence="2 3" key="1">
    <citation type="journal article" date="2015" name="Antonie Van Leeuwenhoek">
        <title>Thioclava indica sp. nov., isolated from surface seawater of the Indian Ocean.</title>
        <authorList>
            <person name="Liu Y."/>
            <person name="Lai Q."/>
            <person name="Du J."/>
            <person name="Xu H."/>
            <person name="Jiang L."/>
            <person name="Shao Z."/>
        </authorList>
    </citation>
    <scope>NUCLEOTIDE SEQUENCE [LARGE SCALE GENOMIC DNA]</scope>
    <source>
        <strain evidence="2 3">DT23-4</strain>
    </source>
</reference>
<comment type="caution">
    <text evidence="2">The sequence shown here is derived from an EMBL/GenBank/DDBJ whole genome shotgun (WGS) entry which is preliminary data.</text>
</comment>
<feature type="transmembrane region" description="Helical" evidence="1">
    <location>
        <begin position="28"/>
        <end position="50"/>
    </location>
</feature>
<protein>
    <recommendedName>
        <fullName evidence="4">DUF805 domain-containing protein</fullName>
    </recommendedName>
</protein>
<sequence length="137" mass="15069">MMSFGDSVRTCVKQKYATFAGRAPRAEFWWFTLFYTLVQIATNILDTLFFGAGEVASGPGFWAYNSQGGPLSIIAAFALLVPALAVTVRRLHDNGKSGWWVLLSLIPLIGGLILLFCFVQRSQPGDNAYGPDPHRQV</sequence>
<proteinExistence type="predicted"/>
<evidence type="ECO:0000313" key="3">
    <source>
        <dbReference type="Proteomes" id="UP000027471"/>
    </source>
</evidence>
<dbReference type="Pfam" id="PF05656">
    <property type="entry name" value="DUF805"/>
    <property type="match status" value="1"/>
</dbReference>
<dbReference type="AlphaFoldDB" id="A0A074KFA5"/>
<accession>A0A074KFA5</accession>
<dbReference type="STRING" id="1353528.DT23_14005"/>
<evidence type="ECO:0000313" key="2">
    <source>
        <dbReference type="EMBL" id="KEO60222.1"/>
    </source>
</evidence>
<evidence type="ECO:0000256" key="1">
    <source>
        <dbReference type="SAM" id="Phobius"/>
    </source>
</evidence>
<dbReference type="RefSeq" id="WP_205618229.1">
    <property type="nucleotide sequence ID" value="NZ_AUNB01000021.1"/>
</dbReference>
<keyword evidence="1" id="KW-0812">Transmembrane</keyword>
<feature type="transmembrane region" description="Helical" evidence="1">
    <location>
        <begin position="70"/>
        <end position="88"/>
    </location>
</feature>